<sequence length="179" mass="20699">MRMRRFRKKNEVSYLQTIPRELTTQILCRVAASSAADISNIKLRYVLIFTLDFFKKTDLESAIRNLDKAVKMGHVRALYACCIISLMSGIDQVKEEGIKLMGKMIRNGYIKTRLRWCRRKLIEELGQMWISNPMLKDPPIFCSKLHRCYPKTNNWSDEDDCEACAADTHVQLISSSCAN</sequence>
<organism evidence="2">
    <name type="scientific">Salvia splendens</name>
    <name type="common">Scarlet sage</name>
    <dbReference type="NCBI Taxonomy" id="180675"/>
    <lineage>
        <taxon>Eukaryota</taxon>
        <taxon>Viridiplantae</taxon>
        <taxon>Streptophyta</taxon>
        <taxon>Embryophyta</taxon>
        <taxon>Tracheophyta</taxon>
        <taxon>Spermatophyta</taxon>
        <taxon>Magnoliopsida</taxon>
        <taxon>eudicotyledons</taxon>
        <taxon>Gunneridae</taxon>
        <taxon>Pentapetalae</taxon>
        <taxon>asterids</taxon>
        <taxon>lamiids</taxon>
        <taxon>Lamiales</taxon>
        <taxon>Lamiaceae</taxon>
        <taxon>Nepetoideae</taxon>
        <taxon>Mentheae</taxon>
        <taxon>Salviinae</taxon>
        <taxon>Salvia</taxon>
        <taxon>Salvia subgen. Calosphace</taxon>
        <taxon>core Calosphace</taxon>
    </lineage>
</organism>
<gene>
    <name evidence="2" type="ORF">SASPL_131780</name>
</gene>
<name>A0A8X8X9W8_SALSN</name>
<accession>A0A8X8X9W8</accession>
<dbReference type="Pfam" id="PF23310">
    <property type="entry name" value="TPR_27"/>
    <property type="match status" value="1"/>
</dbReference>
<reference evidence="2" key="1">
    <citation type="submission" date="2018-01" db="EMBL/GenBank/DDBJ databases">
        <authorList>
            <person name="Mao J.F."/>
        </authorList>
    </citation>
    <scope>NUCLEOTIDE SEQUENCE</scope>
    <source>
        <strain evidence="2">Huo1</strain>
        <tissue evidence="2">Leaf</tissue>
    </source>
</reference>
<evidence type="ECO:0000259" key="1">
    <source>
        <dbReference type="Pfam" id="PF23310"/>
    </source>
</evidence>
<dbReference type="EMBL" id="PNBA02000011">
    <property type="protein sequence ID" value="KAG6408759.1"/>
    <property type="molecule type" value="Genomic_DNA"/>
</dbReference>
<dbReference type="InterPro" id="IPR057136">
    <property type="entry name" value="At2g35280_TPR_dom"/>
</dbReference>
<keyword evidence="3" id="KW-1185">Reference proteome</keyword>
<evidence type="ECO:0000313" key="3">
    <source>
        <dbReference type="Proteomes" id="UP000298416"/>
    </source>
</evidence>
<dbReference type="Proteomes" id="UP000298416">
    <property type="component" value="Unassembled WGS sequence"/>
</dbReference>
<evidence type="ECO:0000313" key="2">
    <source>
        <dbReference type="EMBL" id="KAG6408759.1"/>
    </source>
</evidence>
<protein>
    <recommendedName>
        <fullName evidence="1">At2g35280-like TPR domain-containing protein</fullName>
    </recommendedName>
</protein>
<comment type="caution">
    <text evidence="2">The sequence shown here is derived from an EMBL/GenBank/DDBJ whole genome shotgun (WGS) entry which is preliminary data.</text>
</comment>
<feature type="domain" description="At2g35280-like TPR" evidence="1">
    <location>
        <begin position="51"/>
        <end position="121"/>
    </location>
</feature>
<proteinExistence type="predicted"/>
<reference evidence="2" key="2">
    <citation type="submission" date="2020-08" db="EMBL/GenBank/DDBJ databases">
        <title>Plant Genome Project.</title>
        <authorList>
            <person name="Zhang R.-G."/>
        </authorList>
    </citation>
    <scope>NUCLEOTIDE SEQUENCE</scope>
    <source>
        <strain evidence="2">Huo1</strain>
        <tissue evidence="2">Leaf</tissue>
    </source>
</reference>
<dbReference type="AlphaFoldDB" id="A0A8X8X9W8"/>